<evidence type="ECO:0000256" key="1">
    <source>
        <dbReference type="ARBA" id="ARBA00009922"/>
    </source>
</evidence>
<evidence type="ECO:0000256" key="2">
    <source>
        <dbReference type="ARBA" id="ARBA00022741"/>
    </source>
</evidence>
<evidence type="ECO:0000313" key="13">
    <source>
        <dbReference type="EMBL" id="GAA4025186.1"/>
    </source>
</evidence>
<gene>
    <name evidence="13" type="ORF">GCM10022280_27570</name>
</gene>
<dbReference type="Gene3D" id="1.10.486.10">
    <property type="entry name" value="PCRA, domain 4"/>
    <property type="match status" value="1"/>
</dbReference>
<dbReference type="PROSITE" id="PS51217">
    <property type="entry name" value="UVRD_HELICASE_CTER"/>
    <property type="match status" value="1"/>
</dbReference>
<dbReference type="InterPro" id="IPR038726">
    <property type="entry name" value="PDDEXK_AddAB-type"/>
</dbReference>
<dbReference type="Pfam" id="PF12705">
    <property type="entry name" value="PDDEXK_1"/>
    <property type="match status" value="1"/>
</dbReference>
<keyword evidence="6" id="KW-0413">Isomerase</keyword>
<evidence type="ECO:0000256" key="5">
    <source>
        <dbReference type="ARBA" id="ARBA00022840"/>
    </source>
</evidence>
<dbReference type="EMBL" id="BAABBQ010000001">
    <property type="protein sequence ID" value="GAA4025186.1"/>
    <property type="molecule type" value="Genomic_DNA"/>
</dbReference>
<name>A0ABP7TEZ6_9SPHN</name>
<dbReference type="EC" id="5.6.2.4" evidence="8"/>
<dbReference type="Gene3D" id="1.10.10.160">
    <property type="match status" value="1"/>
</dbReference>
<evidence type="ECO:0000256" key="4">
    <source>
        <dbReference type="ARBA" id="ARBA00022806"/>
    </source>
</evidence>
<dbReference type="InterPro" id="IPR027417">
    <property type="entry name" value="P-loop_NTPase"/>
</dbReference>
<dbReference type="InterPro" id="IPR000212">
    <property type="entry name" value="DNA_helicase_UvrD/REP"/>
</dbReference>
<evidence type="ECO:0000259" key="11">
    <source>
        <dbReference type="PROSITE" id="PS51198"/>
    </source>
</evidence>
<keyword evidence="4 10" id="KW-0347">Helicase</keyword>
<dbReference type="InterPro" id="IPR014016">
    <property type="entry name" value="UvrD-like_ATP-bd"/>
</dbReference>
<evidence type="ECO:0000256" key="8">
    <source>
        <dbReference type="ARBA" id="ARBA00034808"/>
    </source>
</evidence>
<dbReference type="CDD" id="cd17932">
    <property type="entry name" value="DEXQc_UvrD"/>
    <property type="match status" value="1"/>
</dbReference>
<evidence type="ECO:0000256" key="6">
    <source>
        <dbReference type="ARBA" id="ARBA00023235"/>
    </source>
</evidence>
<comment type="similarity">
    <text evidence="1">Belongs to the helicase family. UvrD subfamily.</text>
</comment>
<comment type="catalytic activity">
    <reaction evidence="7">
        <text>Couples ATP hydrolysis with the unwinding of duplex DNA by translocating in the 3'-5' direction.</text>
        <dbReference type="EC" id="5.6.2.4"/>
    </reaction>
</comment>
<dbReference type="SUPFAM" id="SSF52540">
    <property type="entry name" value="P-loop containing nucleoside triphosphate hydrolases"/>
    <property type="match status" value="1"/>
</dbReference>
<feature type="domain" description="UvrD-like helicase ATP-binding" evidence="11">
    <location>
        <begin position="193"/>
        <end position="497"/>
    </location>
</feature>
<dbReference type="Pfam" id="PF13361">
    <property type="entry name" value="UvrD_C"/>
    <property type="match status" value="2"/>
</dbReference>
<keyword evidence="5 10" id="KW-0067">ATP-binding</keyword>
<dbReference type="InterPro" id="IPR013986">
    <property type="entry name" value="DExx_box_DNA_helicase_dom_sf"/>
</dbReference>
<dbReference type="PANTHER" id="PTHR11070">
    <property type="entry name" value="UVRD / RECB / PCRA DNA HELICASE FAMILY MEMBER"/>
    <property type="match status" value="1"/>
</dbReference>
<dbReference type="Gene3D" id="3.40.50.300">
    <property type="entry name" value="P-loop containing nucleotide triphosphate hydrolases"/>
    <property type="match status" value="2"/>
</dbReference>
<keyword evidence="14" id="KW-1185">Reference proteome</keyword>
<dbReference type="PANTHER" id="PTHR11070:SF59">
    <property type="entry name" value="DNA 3'-5' HELICASE"/>
    <property type="match status" value="1"/>
</dbReference>
<evidence type="ECO:0000256" key="7">
    <source>
        <dbReference type="ARBA" id="ARBA00034617"/>
    </source>
</evidence>
<evidence type="ECO:0000256" key="9">
    <source>
        <dbReference type="ARBA" id="ARBA00048988"/>
    </source>
</evidence>
<dbReference type="Pfam" id="PF06114">
    <property type="entry name" value="Peptidase_M78"/>
    <property type="match status" value="1"/>
</dbReference>
<feature type="binding site" evidence="10">
    <location>
        <begin position="214"/>
        <end position="221"/>
    </location>
    <ligand>
        <name>ATP</name>
        <dbReference type="ChEBI" id="CHEBI:30616"/>
    </ligand>
</feature>
<organism evidence="13 14">
    <name type="scientific">Sphingomonas swuensis</name>
    <dbReference type="NCBI Taxonomy" id="977800"/>
    <lineage>
        <taxon>Bacteria</taxon>
        <taxon>Pseudomonadati</taxon>
        <taxon>Pseudomonadota</taxon>
        <taxon>Alphaproteobacteria</taxon>
        <taxon>Sphingomonadales</taxon>
        <taxon>Sphingomonadaceae</taxon>
        <taxon>Sphingomonas</taxon>
    </lineage>
</organism>
<evidence type="ECO:0000256" key="3">
    <source>
        <dbReference type="ARBA" id="ARBA00022801"/>
    </source>
</evidence>
<keyword evidence="3 10" id="KW-0378">Hydrolase</keyword>
<keyword evidence="2 10" id="KW-0547">Nucleotide-binding</keyword>
<evidence type="ECO:0000313" key="14">
    <source>
        <dbReference type="Proteomes" id="UP001500235"/>
    </source>
</evidence>
<feature type="domain" description="UvrD-like helicase C-terminal" evidence="12">
    <location>
        <begin position="498"/>
        <end position="777"/>
    </location>
</feature>
<accession>A0ABP7TEZ6</accession>
<sequence length="1136" mass="124629">MIDSIEAARRHASALQESALAYAVDVWNPLEHVLWQVDQAGLVAEPTDAEASQLDGALACFLPDFRLILYRDDGSTFDKAFLIAHELGHALLGDAAGSCAIDFERSAEAAPIGEERIIEHGPKLRREMQMDLFARELLLPRRWVKALHLDERMTAEDITNKLGAPRSAVVQQLFDAMMLPEIAPPKEGAKQTKPLNDEQRDAARHRGVAYLLEAGPGTGKTQTLTARVADLLASAVDPRNILVLTFSNKAAAEMSERISGANSDAFAAMWIGTFHAFGLDLLRAFGDRLGLSQNPGLLDRTDAVAMLEDELPGLGLTHYRDIYDPTAIISDILAAISRAKDEVCDAETYRALAEAMLGKAQALSGDERDAAIIRAEEAREVAIVYARYEELKRGRNLVDFGDLVMLPVKLLEAHDDVAKHYRDKYTHVLVDEYQDVNRSSVRLLKALRPTGEGLWVVGDARQSIYRFRGASSHNITMFEADFPGAITADLVLNYRSNEEIVQLYSGFAKSMSGAGGKLKELVADRGLSGELPELRVVHDKHCIPPAIADAIAELRGLGRSYRDHCVLVSGNDRLADIGAGLEALGIPVLYLGSLFERPEIKELLSLLWLVSDPRGVGLVGTACMPEFKMTLAEVDAALSATANAGTDGRTWRDLGEDQGALSEVGRATIRLLRDALNGFDPAASPWHILSVVLLDRTRIAARIADSKEPRDVSSGLAIWQFMNFLRAQPPSWPAVPKLLARIRRLLRLADERGLRHLPAAASGIDAVRLMTIHGSKGLEFPVVHLPGLNADTMPKYPHMSRPKCPPPDGMIAGASGSAEDEFLVSHDEEQDCLFYVALSRARDRLRLYSCSHTARGTRKESSFIPRLGSDVVRLEVNPTRELPEAPSARRVPITFEPGCSWEAWHFDTYDGCPRRLLYEHILGVRGATERTPYRRVHDAVRKLCQSIAEADGVPDDAELERLAHEACDIPALAEHGYFDDFKRFATAMVQFFGDSRRDLEPVEPQSLSIEFGGDRVLVKPDDILRGVDGHVVRNIRTGHFKKSHVEKKFTARALVIAAQQAFPGSKVQVLHLADGLATDIPCKSGQEAKDRAKMSSMLASIRAGAFEAKPSAFTCPGCSALFVCDALPEGALSKKF</sequence>
<dbReference type="Pfam" id="PF00580">
    <property type="entry name" value="UvrD-helicase"/>
    <property type="match status" value="1"/>
</dbReference>
<dbReference type="PROSITE" id="PS51198">
    <property type="entry name" value="UVRD_HELICASE_ATP_BIND"/>
    <property type="match status" value="1"/>
</dbReference>
<dbReference type="InterPro" id="IPR010359">
    <property type="entry name" value="IrrE_HExxH"/>
</dbReference>
<dbReference type="Proteomes" id="UP001500235">
    <property type="component" value="Unassembled WGS sequence"/>
</dbReference>
<comment type="catalytic activity">
    <reaction evidence="9">
        <text>ATP + H2O = ADP + phosphate + H(+)</text>
        <dbReference type="Rhea" id="RHEA:13065"/>
        <dbReference type="ChEBI" id="CHEBI:15377"/>
        <dbReference type="ChEBI" id="CHEBI:15378"/>
        <dbReference type="ChEBI" id="CHEBI:30616"/>
        <dbReference type="ChEBI" id="CHEBI:43474"/>
        <dbReference type="ChEBI" id="CHEBI:456216"/>
        <dbReference type="EC" id="5.6.2.4"/>
    </reaction>
</comment>
<evidence type="ECO:0000259" key="12">
    <source>
        <dbReference type="PROSITE" id="PS51217"/>
    </source>
</evidence>
<proteinExistence type="inferred from homology"/>
<evidence type="ECO:0000256" key="10">
    <source>
        <dbReference type="PROSITE-ProRule" id="PRU00560"/>
    </source>
</evidence>
<dbReference type="RefSeq" id="WP_344707973.1">
    <property type="nucleotide sequence ID" value="NZ_BAABBQ010000001.1"/>
</dbReference>
<comment type="caution">
    <text evidence="13">The sequence shown here is derived from an EMBL/GenBank/DDBJ whole genome shotgun (WGS) entry which is preliminary data.</text>
</comment>
<protein>
    <recommendedName>
        <fullName evidence="8">DNA 3'-5' helicase</fullName>
        <ecNumber evidence="8">5.6.2.4</ecNumber>
    </recommendedName>
</protein>
<reference evidence="14" key="1">
    <citation type="journal article" date="2019" name="Int. J. Syst. Evol. Microbiol.">
        <title>The Global Catalogue of Microorganisms (GCM) 10K type strain sequencing project: providing services to taxonomists for standard genome sequencing and annotation.</title>
        <authorList>
            <consortium name="The Broad Institute Genomics Platform"/>
            <consortium name="The Broad Institute Genome Sequencing Center for Infectious Disease"/>
            <person name="Wu L."/>
            <person name="Ma J."/>
        </authorList>
    </citation>
    <scope>NUCLEOTIDE SEQUENCE [LARGE SCALE GENOMIC DNA]</scope>
    <source>
        <strain evidence="14">JCM 17563</strain>
    </source>
</reference>
<dbReference type="InterPro" id="IPR014017">
    <property type="entry name" value="DNA_helicase_UvrD-like_C"/>
</dbReference>